<dbReference type="Ensembl" id="ENSPSMT00000003495.1">
    <property type="protein sequence ID" value="ENSPSMP00000002898.1"/>
    <property type="gene ID" value="ENSPSMG00000002340.1"/>
</dbReference>
<dbReference type="InterPro" id="IPR003598">
    <property type="entry name" value="Ig_sub2"/>
</dbReference>
<dbReference type="PROSITE" id="PS50835">
    <property type="entry name" value="IG_LIKE"/>
    <property type="match status" value="3"/>
</dbReference>
<dbReference type="Pfam" id="PF13927">
    <property type="entry name" value="Ig_3"/>
    <property type="match status" value="2"/>
</dbReference>
<proteinExistence type="predicted"/>
<sequence length="513" mass="56427">MRVKTEAAGDKQCAPLLFVDRLILQALCPVFEGDNVVLRCGGRNKEYTSERIYHKDGEQLCGSFNSESIMEFFKTTRKETSKSLRITLFPYPVLTASPSQLHGDQLPPQKSEVQLQFRFFRDSQALGSGWSSSPELQIAAMWSEDSGSYWCEARIVTHNVIKMSQRSWIHVQSEEVPVFGVNLEIQPPGGQLTEGENLVLICSVAKGTGTITFSWHKDGIKIVGRKTQRSLVAELQVGAVTEHHTGRYYCAADNGHGPIHSKWSTVTVKIPASHPVLTLRMPRAQAMEGDTVELHCESLRGSPPISYLFYHKDVTLGSSSAPSRGGASFNLSLTAEHSGNYFCEADNGLGRQHSQRVSLNVTGKQDMPTAVNTNKDYAVLQTELHWAFFPASRPVLALNAPRAQAVVGDVVELHCEALRGSPPIWYWFYHEDVSLGNTSAPSGGGASFNLSLTAEHSGNYFCESDNGLGAQRSEVVMLNVRGELVLPGLEVTVMVNKIFFQQIAQSLPLSRSV</sequence>
<name>A0A8C9DE44_PROSS</name>
<keyword evidence="5" id="KW-1015">Disulfide bond</keyword>
<evidence type="ECO:0000256" key="3">
    <source>
        <dbReference type="ARBA" id="ARBA00022729"/>
    </source>
</evidence>
<evidence type="ECO:0000259" key="8">
    <source>
        <dbReference type="PROSITE" id="PS50835"/>
    </source>
</evidence>
<dbReference type="InterPro" id="IPR007110">
    <property type="entry name" value="Ig-like_dom"/>
</dbReference>
<evidence type="ECO:0000313" key="9">
    <source>
        <dbReference type="Ensembl" id="ENSPSMP00000002898.1"/>
    </source>
</evidence>
<dbReference type="GO" id="GO:0004888">
    <property type="term" value="F:transmembrane signaling receptor activity"/>
    <property type="evidence" value="ECO:0007669"/>
    <property type="project" value="TreeGrafter"/>
</dbReference>
<feature type="domain" description="Ig-like" evidence="8">
    <location>
        <begin position="177"/>
        <end position="267"/>
    </location>
</feature>
<keyword evidence="6" id="KW-0325">Glycoprotein</keyword>
<evidence type="ECO:0000313" key="10">
    <source>
        <dbReference type="Proteomes" id="UP000694414"/>
    </source>
</evidence>
<evidence type="ECO:0000256" key="4">
    <source>
        <dbReference type="ARBA" id="ARBA00023136"/>
    </source>
</evidence>
<evidence type="ECO:0000256" key="1">
    <source>
        <dbReference type="ARBA" id="ARBA00004236"/>
    </source>
</evidence>
<organism evidence="9 10">
    <name type="scientific">Prolemur simus</name>
    <name type="common">Greater bamboo lemur</name>
    <name type="synonym">Hapalemur simus</name>
    <dbReference type="NCBI Taxonomy" id="1328070"/>
    <lineage>
        <taxon>Eukaryota</taxon>
        <taxon>Metazoa</taxon>
        <taxon>Chordata</taxon>
        <taxon>Craniata</taxon>
        <taxon>Vertebrata</taxon>
        <taxon>Euteleostomi</taxon>
        <taxon>Mammalia</taxon>
        <taxon>Eutheria</taxon>
        <taxon>Euarchontoglires</taxon>
        <taxon>Primates</taxon>
        <taxon>Strepsirrhini</taxon>
        <taxon>Lemuriformes</taxon>
        <taxon>Lemuridae</taxon>
        <taxon>Prolemur</taxon>
    </lineage>
</organism>
<dbReference type="InterPro" id="IPR013783">
    <property type="entry name" value="Ig-like_fold"/>
</dbReference>
<dbReference type="PANTHER" id="PTHR11481:SF93">
    <property type="entry name" value="FC RECEPTOR-LIKE PROTEIN 3"/>
    <property type="match status" value="1"/>
</dbReference>
<dbReference type="FunFam" id="2.60.40.10:FF:000357">
    <property type="entry name" value="Fc receptor like 1"/>
    <property type="match status" value="2"/>
</dbReference>
<dbReference type="GeneTree" id="ENSGT01050000244808"/>
<dbReference type="SUPFAM" id="SSF48726">
    <property type="entry name" value="Immunoglobulin"/>
    <property type="match status" value="4"/>
</dbReference>
<dbReference type="InterPro" id="IPR036179">
    <property type="entry name" value="Ig-like_dom_sf"/>
</dbReference>
<keyword evidence="10" id="KW-1185">Reference proteome</keyword>
<dbReference type="InterPro" id="IPR050488">
    <property type="entry name" value="Ig_Fc_receptor"/>
</dbReference>
<evidence type="ECO:0000256" key="5">
    <source>
        <dbReference type="ARBA" id="ARBA00023157"/>
    </source>
</evidence>
<accession>A0A8C9DE44</accession>
<dbReference type="GO" id="GO:0006955">
    <property type="term" value="P:immune response"/>
    <property type="evidence" value="ECO:0007669"/>
    <property type="project" value="TreeGrafter"/>
</dbReference>
<evidence type="ECO:0000256" key="7">
    <source>
        <dbReference type="ARBA" id="ARBA00023319"/>
    </source>
</evidence>
<comment type="subcellular location">
    <subcellularLocation>
        <location evidence="1">Cell membrane</location>
    </subcellularLocation>
</comment>
<feature type="domain" description="Ig-like" evidence="8">
    <location>
        <begin position="275"/>
        <end position="362"/>
    </location>
</feature>
<dbReference type="Gene3D" id="2.60.40.10">
    <property type="entry name" value="Immunoglobulins"/>
    <property type="match status" value="4"/>
</dbReference>
<reference evidence="9" key="2">
    <citation type="submission" date="2025-09" db="UniProtKB">
        <authorList>
            <consortium name="Ensembl"/>
        </authorList>
    </citation>
    <scope>IDENTIFICATION</scope>
</reference>
<keyword evidence="4" id="KW-0472">Membrane</keyword>
<evidence type="ECO:0000256" key="2">
    <source>
        <dbReference type="ARBA" id="ARBA00022475"/>
    </source>
</evidence>
<dbReference type="CDD" id="cd00096">
    <property type="entry name" value="Ig"/>
    <property type="match status" value="1"/>
</dbReference>
<dbReference type="SMART" id="SM00409">
    <property type="entry name" value="IG"/>
    <property type="match status" value="4"/>
</dbReference>
<dbReference type="GO" id="GO:0007166">
    <property type="term" value="P:cell surface receptor signaling pathway"/>
    <property type="evidence" value="ECO:0007669"/>
    <property type="project" value="TreeGrafter"/>
</dbReference>
<reference evidence="9" key="1">
    <citation type="submission" date="2025-08" db="UniProtKB">
        <authorList>
            <consortium name="Ensembl"/>
        </authorList>
    </citation>
    <scope>IDENTIFICATION</scope>
</reference>
<keyword evidence="7" id="KW-0393">Immunoglobulin domain</keyword>
<keyword evidence="3" id="KW-0732">Signal</keyword>
<dbReference type="SMART" id="SM00408">
    <property type="entry name" value="IGc2"/>
    <property type="match status" value="4"/>
</dbReference>
<dbReference type="PANTHER" id="PTHR11481">
    <property type="entry name" value="IMMUNOGLOBULIN FC RECEPTOR"/>
    <property type="match status" value="1"/>
</dbReference>
<dbReference type="GO" id="GO:0009897">
    <property type="term" value="C:external side of plasma membrane"/>
    <property type="evidence" value="ECO:0007669"/>
    <property type="project" value="TreeGrafter"/>
</dbReference>
<dbReference type="Proteomes" id="UP000694414">
    <property type="component" value="Unplaced"/>
</dbReference>
<dbReference type="AlphaFoldDB" id="A0A8C9DE44"/>
<evidence type="ECO:0000256" key="6">
    <source>
        <dbReference type="ARBA" id="ARBA00023180"/>
    </source>
</evidence>
<dbReference type="InterPro" id="IPR003599">
    <property type="entry name" value="Ig_sub"/>
</dbReference>
<dbReference type="Pfam" id="PF13895">
    <property type="entry name" value="Ig_2"/>
    <property type="match status" value="1"/>
</dbReference>
<keyword evidence="2" id="KW-1003">Cell membrane</keyword>
<feature type="domain" description="Ig-like" evidence="8">
    <location>
        <begin position="394"/>
        <end position="478"/>
    </location>
</feature>
<protein>
    <recommendedName>
        <fullName evidence="8">Ig-like domain-containing protein</fullName>
    </recommendedName>
</protein>